<organism evidence="1 2">
    <name type="scientific">Gynuella sunshinyii YC6258</name>
    <dbReference type="NCBI Taxonomy" id="1445510"/>
    <lineage>
        <taxon>Bacteria</taxon>
        <taxon>Pseudomonadati</taxon>
        <taxon>Pseudomonadota</taxon>
        <taxon>Gammaproteobacteria</taxon>
        <taxon>Oceanospirillales</taxon>
        <taxon>Saccharospirillaceae</taxon>
        <taxon>Gynuella</taxon>
    </lineage>
</organism>
<name>A0A0C5VQC5_9GAMM</name>
<dbReference type="AlphaFoldDB" id="A0A0C5VQC5"/>
<gene>
    <name evidence="1" type="ORF">YC6258_04725</name>
</gene>
<dbReference type="Proteomes" id="UP000032266">
    <property type="component" value="Chromosome"/>
</dbReference>
<dbReference type="EMBL" id="CP007142">
    <property type="protein sequence ID" value="AJQ96757.1"/>
    <property type="molecule type" value="Genomic_DNA"/>
</dbReference>
<evidence type="ECO:0000313" key="1">
    <source>
        <dbReference type="EMBL" id="AJQ96757.1"/>
    </source>
</evidence>
<proteinExistence type="predicted"/>
<dbReference type="HOGENOM" id="CLU_3234259_0_0_6"/>
<sequence length="43" mass="5139">MLFSSNSFIKFCIEQAWHTASLLVSRRQMLQQKQVDIRIKKVE</sequence>
<reference evidence="1 2" key="1">
    <citation type="submission" date="2014-01" db="EMBL/GenBank/DDBJ databases">
        <title>Full genme sequencing of cellulolytic bacterium Gynuella sunshinyii YC6258T gen. nov., sp. nov.</title>
        <authorList>
            <person name="Khan H."/>
            <person name="Chung E.J."/>
            <person name="Chung Y.R."/>
        </authorList>
    </citation>
    <scope>NUCLEOTIDE SEQUENCE [LARGE SCALE GENOMIC DNA]</scope>
    <source>
        <strain evidence="1 2">YC6258</strain>
    </source>
</reference>
<accession>A0A0C5VQC5</accession>
<protein>
    <submittedName>
        <fullName evidence="1">Uncharacterized protein</fullName>
    </submittedName>
</protein>
<keyword evidence="2" id="KW-1185">Reference proteome</keyword>
<evidence type="ECO:0000313" key="2">
    <source>
        <dbReference type="Proteomes" id="UP000032266"/>
    </source>
</evidence>
<dbReference type="KEGG" id="gsn:YC6258_04725"/>
<dbReference type="STRING" id="1445510.YC6258_04725"/>